<comment type="caution">
    <text evidence="1">The sequence shown here is derived from an EMBL/GenBank/DDBJ whole genome shotgun (WGS) entry which is preliminary data.</text>
</comment>
<evidence type="ECO:0000313" key="2">
    <source>
        <dbReference type="Proteomes" id="UP000295192"/>
    </source>
</evidence>
<accession>A0A484BWP8</accession>
<dbReference type="Proteomes" id="UP000295192">
    <property type="component" value="Unassembled WGS sequence"/>
</dbReference>
<gene>
    <name evidence="1" type="ORF">AWZ03_000666</name>
</gene>
<proteinExistence type="predicted"/>
<protein>
    <submittedName>
        <fullName evidence="1">Uncharacterized protein</fullName>
    </submittedName>
</protein>
<reference evidence="1 2" key="1">
    <citation type="journal article" date="2019" name="J. Hered.">
        <title>An Improved Genome Assembly for Drosophila navojoa, the Basal Species in the mojavensis Cluster.</title>
        <authorList>
            <person name="Vanderlinde T."/>
            <person name="Dupim E.G."/>
            <person name="Nazario-Yepiz N.O."/>
            <person name="Carvalho A.B."/>
        </authorList>
    </citation>
    <scope>NUCLEOTIDE SEQUENCE [LARGE SCALE GENOMIC DNA]</scope>
    <source>
        <strain evidence="1">Navoj_Jal97</strain>
        <tissue evidence="1">Whole organism</tissue>
    </source>
</reference>
<organism evidence="1 2">
    <name type="scientific">Drosophila navojoa</name>
    <name type="common">Fruit fly</name>
    <dbReference type="NCBI Taxonomy" id="7232"/>
    <lineage>
        <taxon>Eukaryota</taxon>
        <taxon>Metazoa</taxon>
        <taxon>Ecdysozoa</taxon>
        <taxon>Arthropoda</taxon>
        <taxon>Hexapoda</taxon>
        <taxon>Insecta</taxon>
        <taxon>Pterygota</taxon>
        <taxon>Neoptera</taxon>
        <taxon>Endopterygota</taxon>
        <taxon>Diptera</taxon>
        <taxon>Brachycera</taxon>
        <taxon>Muscomorpha</taxon>
        <taxon>Ephydroidea</taxon>
        <taxon>Drosophilidae</taxon>
        <taxon>Drosophila</taxon>
    </lineage>
</organism>
<name>A0A484BWP8_DRONA</name>
<sequence length="96" mass="10605">MAFHLLRKLLSYFFHGIRKWSDASAQEMSLTLENSRSSSSSSSRSSNIFSSSSREAAASGLRAAASPLKRVFLEQSGGRRIAGHLVRLWPSSMRKS</sequence>
<dbReference type="EMBL" id="LSRL02000002">
    <property type="protein sequence ID" value="TDG53123.1"/>
    <property type="molecule type" value="Genomic_DNA"/>
</dbReference>
<dbReference type="AlphaFoldDB" id="A0A484BWP8"/>
<evidence type="ECO:0000313" key="1">
    <source>
        <dbReference type="EMBL" id="TDG53123.1"/>
    </source>
</evidence>
<keyword evidence="2" id="KW-1185">Reference proteome</keyword>